<evidence type="ECO:0000313" key="8">
    <source>
        <dbReference type="Proteomes" id="UP001229421"/>
    </source>
</evidence>
<keyword evidence="2 4" id="KW-0863">Zinc-finger</keyword>
<feature type="region of interest" description="Disordered" evidence="5">
    <location>
        <begin position="269"/>
        <end position="343"/>
    </location>
</feature>
<dbReference type="SMART" id="SM00575">
    <property type="entry name" value="ZnF_PMZ"/>
    <property type="match status" value="1"/>
</dbReference>
<dbReference type="PROSITE" id="PS50966">
    <property type="entry name" value="ZF_SWIM"/>
    <property type="match status" value="1"/>
</dbReference>
<dbReference type="InterPro" id="IPR007527">
    <property type="entry name" value="Znf_SWIM"/>
</dbReference>
<evidence type="ECO:0000256" key="5">
    <source>
        <dbReference type="SAM" id="MobiDB-lite"/>
    </source>
</evidence>
<proteinExistence type="predicted"/>
<feature type="compositionally biased region" description="Basic and acidic residues" evidence="5">
    <location>
        <begin position="294"/>
        <end position="306"/>
    </location>
</feature>
<sequence>MCWEIGSTSQERKYERLMKELEMTNKEAWRYLQGIEESKWTLLYDRGNRRWGNLTTNISESMNNVLRGVRLLPIRALMEYTFKRDVEQYAKHYQMGIDCMTAFPGRMWGLFHAREIRARQHRVYTYSARDQRYMVETNQQTSDESGGSPYTIEYDKQTCTCCKWQIYRFPCSHALAVCHFKRKDPKQTANSRFYTEIYHAQYNNQYYPVPHIDDWVFADWTLFGDKSSITVVRGKCRARRMHNEMDTSYPEERTGRRCSGCKQIEEVVNVEEPSPFVEQDVEQQQPPTGEDEHDPPTGEDEPHPGTDEESPNFDDAYLLNRSPSCSPDPDSDDTTDTDARISF</sequence>
<evidence type="ECO:0000256" key="2">
    <source>
        <dbReference type="ARBA" id="ARBA00022771"/>
    </source>
</evidence>
<evidence type="ECO:0000256" key="4">
    <source>
        <dbReference type="PROSITE-ProRule" id="PRU00325"/>
    </source>
</evidence>
<keyword evidence="1" id="KW-0479">Metal-binding</keyword>
<gene>
    <name evidence="7" type="ORF">QVD17_30573</name>
</gene>
<dbReference type="Pfam" id="PF04434">
    <property type="entry name" value="SWIM"/>
    <property type="match status" value="1"/>
</dbReference>
<protein>
    <recommendedName>
        <fullName evidence="6">SWIM-type domain-containing protein</fullName>
    </recommendedName>
</protein>
<dbReference type="InterPro" id="IPR006564">
    <property type="entry name" value="Znf_PMZ"/>
</dbReference>
<keyword evidence="8" id="KW-1185">Reference proteome</keyword>
<reference evidence="7" key="1">
    <citation type="journal article" date="2023" name="bioRxiv">
        <title>Improved chromosome-level genome assembly for marigold (Tagetes erecta).</title>
        <authorList>
            <person name="Jiang F."/>
            <person name="Yuan L."/>
            <person name="Wang S."/>
            <person name="Wang H."/>
            <person name="Xu D."/>
            <person name="Wang A."/>
            <person name="Fan W."/>
        </authorList>
    </citation>
    <scope>NUCLEOTIDE SEQUENCE</scope>
    <source>
        <strain evidence="7">WSJ</strain>
        <tissue evidence="7">Leaf</tissue>
    </source>
</reference>
<dbReference type="AlphaFoldDB" id="A0AAD8NMC9"/>
<dbReference type="GO" id="GO:0008270">
    <property type="term" value="F:zinc ion binding"/>
    <property type="evidence" value="ECO:0007669"/>
    <property type="project" value="UniProtKB-KW"/>
</dbReference>
<name>A0AAD8NMC9_TARER</name>
<dbReference type="EMBL" id="JAUHHV010000008">
    <property type="protein sequence ID" value="KAK1414814.1"/>
    <property type="molecule type" value="Genomic_DNA"/>
</dbReference>
<accession>A0AAD8NMC9</accession>
<evidence type="ECO:0000256" key="3">
    <source>
        <dbReference type="ARBA" id="ARBA00022833"/>
    </source>
</evidence>
<keyword evidence="3" id="KW-0862">Zinc</keyword>
<organism evidence="7 8">
    <name type="scientific">Tagetes erecta</name>
    <name type="common">African marigold</name>
    <dbReference type="NCBI Taxonomy" id="13708"/>
    <lineage>
        <taxon>Eukaryota</taxon>
        <taxon>Viridiplantae</taxon>
        <taxon>Streptophyta</taxon>
        <taxon>Embryophyta</taxon>
        <taxon>Tracheophyta</taxon>
        <taxon>Spermatophyta</taxon>
        <taxon>Magnoliopsida</taxon>
        <taxon>eudicotyledons</taxon>
        <taxon>Gunneridae</taxon>
        <taxon>Pentapetalae</taxon>
        <taxon>asterids</taxon>
        <taxon>campanulids</taxon>
        <taxon>Asterales</taxon>
        <taxon>Asteraceae</taxon>
        <taxon>Asteroideae</taxon>
        <taxon>Heliantheae alliance</taxon>
        <taxon>Tageteae</taxon>
        <taxon>Tagetes</taxon>
    </lineage>
</organism>
<feature type="domain" description="SWIM-type" evidence="6">
    <location>
        <begin position="150"/>
        <end position="182"/>
    </location>
</feature>
<comment type="caution">
    <text evidence="7">The sequence shown here is derived from an EMBL/GenBank/DDBJ whole genome shotgun (WGS) entry which is preliminary data.</text>
</comment>
<evidence type="ECO:0000313" key="7">
    <source>
        <dbReference type="EMBL" id="KAK1414814.1"/>
    </source>
</evidence>
<dbReference type="Proteomes" id="UP001229421">
    <property type="component" value="Unassembled WGS sequence"/>
</dbReference>
<evidence type="ECO:0000256" key="1">
    <source>
        <dbReference type="ARBA" id="ARBA00022723"/>
    </source>
</evidence>
<dbReference type="PANTHER" id="PTHR31973">
    <property type="entry name" value="POLYPROTEIN, PUTATIVE-RELATED"/>
    <property type="match status" value="1"/>
</dbReference>
<evidence type="ECO:0000259" key="6">
    <source>
        <dbReference type="PROSITE" id="PS50966"/>
    </source>
</evidence>
<dbReference type="PANTHER" id="PTHR31973:SF195">
    <property type="entry name" value="MUDR FAMILY TRANSPOSASE"/>
    <property type="match status" value="1"/>
</dbReference>